<gene>
    <name evidence="1" type="ORF">KTT_34100</name>
</gene>
<dbReference type="AlphaFoldDB" id="A0A402A3I4"/>
<name>A0A402A3I4_9CHLR</name>
<keyword evidence="2" id="KW-1185">Reference proteome</keyword>
<proteinExistence type="predicted"/>
<dbReference type="EMBL" id="BIFR01000001">
    <property type="protein sequence ID" value="GCE13551.1"/>
    <property type="molecule type" value="Genomic_DNA"/>
</dbReference>
<accession>A0A402A3I4</accession>
<organism evidence="1 2">
    <name type="scientific">Tengunoibacter tsumagoiensis</name>
    <dbReference type="NCBI Taxonomy" id="2014871"/>
    <lineage>
        <taxon>Bacteria</taxon>
        <taxon>Bacillati</taxon>
        <taxon>Chloroflexota</taxon>
        <taxon>Ktedonobacteria</taxon>
        <taxon>Ktedonobacterales</taxon>
        <taxon>Dictyobacteraceae</taxon>
        <taxon>Tengunoibacter</taxon>
    </lineage>
</organism>
<evidence type="ECO:0000313" key="1">
    <source>
        <dbReference type="EMBL" id="GCE13551.1"/>
    </source>
</evidence>
<sequence length="65" mass="7510">MDDVFLSMCEIDGRCQECKGKGAFEGNTWGEWLEYMSFSHHLQECNKEEWVTTAIINDGPDAFMQ</sequence>
<dbReference type="Proteomes" id="UP000287352">
    <property type="component" value="Unassembled WGS sequence"/>
</dbReference>
<comment type="caution">
    <text evidence="1">The sequence shown here is derived from an EMBL/GenBank/DDBJ whole genome shotgun (WGS) entry which is preliminary data.</text>
</comment>
<reference evidence="2" key="1">
    <citation type="submission" date="2018-12" db="EMBL/GenBank/DDBJ databases">
        <title>Tengunoibacter tsumagoiensis gen. nov., sp. nov., Dictyobacter kobayashii sp. nov., D. alpinus sp. nov., and D. joshuensis sp. nov. and description of Dictyobacteraceae fam. nov. within the order Ktedonobacterales isolated from Tengu-no-mugimeshi.</title>
        <authorList>
            <person name="Wang C.M."/>
            <person name="Zheng Y."/>
            <person name="Sakai Y."/>
            <person name="Toyoda A."/>
            <person name="Minakuchi Y."/>
            <person name="Abe K."/>
            <person name="Yokota A."/>
            <person name="Yabe S."/>
        </authorList>
    </citation>
    <scope>NUCLEOTIDE SEQUENCE [LARGE SCALE GENOMIC DNA]</scope>
    <source>
        <strain evidence="2">Uno3</strain>
    </source>
</reference>
<evidence type="ECO:0000313" key="2">
    <source>
        <dbReference type="Proteomes" id="UP000287352"/>
    </source>
</evidence>
<protein>
    <submittedName>
        <fullName evidence="1">Uncharacterized protein</fullName>
    </submittedName>
</protein>